<name>A0A9D1NTY2_9FIRM</name>
<evidence type="ECO:0000313" key="2">
    <source>
        <dbReference type="EMBL" id="HIV12258.1"/>
    </source>
</evidence>
<comment type="caution">
    <text evidence="2">The sequence shown here is derived from an EMBL/GenBank/DDBJ whole genome shotgun (WGS) entry which is preliminary data.</text>
</comment>
<organism evidence="2 3">
    <name type="scientific">Candidatus Pullilachnospira stercoravium</name>
    <dbReference type="NCBI Taxonomy" id="2840913"/>
    <lineage>
        <taxon>Bacteria</taxon>
        <taxon>Bacillati</taxon>
        <taxon>Bacillota</taxon>
        <taxon>Clostridia</taxon>
        <taxon>Lachnospirales</taxon>
        <taxon>Lachnospiraceae</taxon>
        <taxon>Lachnospiraceae incertae sedis</taxon>
        <taxon>Candidatus Pullilachnospira</taxon>
    </lineage>
</organism>
<accession>A0A9D1NTY2</accession>
<dbReference type="EMBL" id="DVON01000081">
    <property type="protein sequence ID" value="HIV12258.1"/>
    <property type="molecule type" value="Genomic_DNA"/>
</dbReference>
<keyword evidence="1" id="KW-0472">Membrane</keyword>
<dbReference type="SUPFAM" id="SSF52317">
    <property type="entry name" value="Class I glutamine amidotransferase-like"/>
    <property type="match status" value="1"/>
</dbReference>
<gene>
    <name evidence="2" type="ORF">IAA63_03845</name>
</gene>
<reference evidence="2" key="2">
    <citation type="journal article" date="2021" name="PeerJ">
        <title>Extensive microbial diversity within the chicken gut microbiome revealed by metagenomics and culture.</title>
        <authorList>
            <person name="Gilroy R."/>
            <person name="Ravi A."/>
            <person name="Getino M."/>
            <person name="Pursley I."/>
            <person name="Horton D.L."/>
            <person name="Alikhan N.F."/>
            <person name="Baker D."/>
            <person name="Gharbi K."/>
            <person name="Hall N."/>
            <person name="Watson M."/>
            <person name="Adriaenssens E.M."/>
            <person name="Foster-Nyarko E."/>
            <person name="Jarju S."/>
            <person name="Secka A."/>
            <person name="Antonio M."/>
            <person name="Oren A."/>
            <person name="Chaudhuri R.R."/>
            <person name="La Ragione R."/>
            <person name="Hildebrand F."/>
            <person name="Pallen M.J."/>
        </authorList>
    </citation>
    <scope>NUCLEOTIDE SEQUENCE</scope>
    <source>
        <strain evidence="2">ChiBcec2-4451</strain>
    </source>
</reference>
<proteinExistence type="predicted"/>
<keyword evidence="1" id="KW-0812">Transmembrane</keyword>
<sequence length="630" mass="71191">MGKKRVWYIPMIIILFIFLLLTVALVGRNIALNQSSSDQKLEMLMKEDFQKENEQNDAVKQGEQCLYLWDSRDESSQLFHEQMPQILQDMRVDYTETDAAAGETVIFENYETVILGYTDYQTNSEQLLALADWTEAGGQLLIAQVPTAGSMYSWMSRKMGVVSTGVTYYEVSEFQVLDDLLLTGEEKVYSVSHPFASSIAVTLSDTCQVHMVTADDQKIPLVWETSMGKGHVAVVNLGHYDKEYRGIYAAAYSLLGDYCLWPVINSSAFYLDGVPFPLPSGENEYITAQYGENMDIYTFYVREWMNDLMEFSRRYDIPLTGTLQENNDGDVDPPYSSAASSNRYEYFISLLLETGGEVGLYGYNQQPLCVPGDNLKPANPEGYEGDYERDLGLMYWETARNMEKSLQEVIRFQKEIDQEQEMQVYTPPYGIISQSGISSLKNAAPQIRAVAGWYIDSGYALGQEFGVDEDGMIYTPRITSGSYVGDDQRLKAVSELTMHYVSTHAISPQDVVNPDAGAEEGWDGMLKTLEDYENWLESAAPGLRRHSGSETAAAVQRYDYLEIRNSATQQGLELTLGNFQDEAWLMLRFNQWEPDLEKGVEGGTLEQLSGNLYLLEAEQERITIHRKAES</sequence>
<dbReference type="Proteomes" id="UP000886723">
    <property type="component" value="Unassembled WGS sequence"/>
</dbReference>
<dbReference type="Pfam" id="PF09960">
    <property type="entry name" value="DUF2194"/>
    <property type="match status" value="2"/>
</dbReference>
<feature type="transmembrane region" description="Helical" evidence="1">
    <location>
        <begin position="7"/>
        <end position="27"/>
    </location>
</feature>
<dbReference type="InterPro" id="IPR018695">
    <property type="entry name" value="DUF2194"/>
</dbReference>
<evidence type="ECO:0000313" key="3">
    <source>
        <dbReference type="Proteomes" id="UP000886723"/>
    </source>
</evidence>
<protein>
    <submittedName>
        <fullName evidence="2">DUF2194 domain-containing protein</fullName>
    </submittedName>
</protein>
<reference evidence="2" key="1">
    <citation type="submission" date="2020-10" db="EMBL/GenBank/DDBJ databases">
        <authorList>
            <person name="Gilroy R."/>
        </authorList>
    </citation>
    <scope>NUCLEOTIDE SEQUENCE</scope>
    <source>
        <strain evidence="2">ChiBcec2-4451</strain>
    </source>
</reference>
<keyword evidence="1" id="KW-1133">Transmembrane helix</keyword>
<evidence type="ECO:0000256" key="1">
    <source>
        <dbReference type="SAM" id="Phobius"/>
    </source>
</evidence>
<dbReference type="InterPro" id="IPR029062">
    <property type="entry name" value="Class_I_gatase-like"/>
</dbReference>
<dbReference type="AlphaFoldDB" id="A0A9D1NTY2"/>